<protein>
    <submittedName>
        <fullName evidence="2">Uncharacterized protein</fullName>
    </submittedName>
</protein>
<dbReference type="EMBL" id="PDNB01000308">
    <property type="protein sequence ID" value="PGG95858.1"/>
    <property type="molecule type" value="Genomic_DNA"/>
</dbReference>
<dbReference type="STRING" id="1447875.A0A2B7WGX8"/>
<reference evidence="2 3" key="1">
    <citation type="submission" date="2017-10" db="EMBL/GenBank/DDBJ databases">
        <title>Comparative genomics in systemic dimorphic fungi from Ajellomycetaceae.</title>
        <authorList>
            <person name="Munoz J.F."/>
            <person name="Mcewen J.G."/>
            <person name="Clay O.K."/>
            <person name="Cuomo C.A."/>
        </authorList>
    </citation>
    <scope>NUCLEOTIDE SEQUENCE [LARGE SCALE GENOMIC DNA]</scope>
    <source>
        <strain evidence="2 3">UAMH5409</strain>
    </source>
</reference>
<dbReference type="Proteomes" id="UP000223968">
    <property type="component" value="Unassembled WGS sequence"/>
</dbReference>
<dbReference type="OrthoDB" id="4232626at2759"/>
<gene>
    <name evidence="2" type="ORF">AJ79_09839</name>
</gene>
<keyword evidence="3" id="KW-1185">Reference proteome</keyword>
<keyword evidence="1" id="KW-0732">Signal</keyword>
<accession>A0A2B7WGX8</accession>
<evidence type="ECO:0000313" key="3">
    <source>
        <dbReference type="Proteomes" id="UP000223968"/>
    </source>
</evidence>
<organism evidence="2 3">
    <name type="scientific">Helicocarpus griseus UAMH5409</name>
    <dbReference type="NCBI Taxonomy" id="1447875"/>
    <lineage>
        <taxon>Eukaryota</taxon>
        <taxon>Fungi</taxon>
        <taxon>Dikarya</taxon>
        <taxon>Ascomycota</taxon>
        <taxon>Pezizomycotina</taxon>
        <taxon>Eurotiomycetes</taxon>
        <taxon>Eurotiomycetidae</taxon>
        <taxon>Onygenales</taxon>
        <taxon>Ajellomycetaceae</taxon>
        <taxon>Helicocarpus</taxon>
    </lineage>
</organism>
<feature type="signal peptide" evidence="1">
    <location>
        <begin position="1"/>
        <end position="17"/>
    </location>
</feature>
<evidence type="ECO:0000256" key="1">
    <source>
        <dbReference type="SAM" id="SignalP"/>
    </source>
</evidence>
<feature type="chain" id="PRO_5012631883" evidence="1">
    <location>
        <begin position="18"/>
        <end position="126"/>
    </location>
</feature>
<name>A0A2B7WGX8_9EURO</name>
<evidence type="ECO:0000313" key="2">
    <source>
        <dbReference type="EMBL" id="PGG95858.1"/>
    </source>
</evidence>
<sequence>MVLRIILLTLLLDGIYCLEEMGSVPFNDDNATQGSRLERIPLYAPTPGYERTPSVYYPFPDHGFGEPSTPLCQSEPGRLGFLDEAGFNSGRTYDEDSPTSINYLIEWKVTLNNRLLMKDTEQDLVF</sequence>
<dbReference type="AlphaFoldDB" id="A0A2B7WGX8"/>
<comment type="caution">
    <text evidence="2">The sequence shown here is derived from an EMBL/GenBank/DDBJ whole genome shotgun (WGS) entry which is preliminary data.</text>
</comment>
<proteinExistence type="predicted"/>